<dbReference type="AlphaFoldDB" id="A0A067R9Z8"/>
<gene>
    <name evidence="1" type="ORF">L798_06640</name>
</gene>
<evidence type="ECO:0000313" key="1">
    <source>
        <dbReference type="EMBL" id="KDR19519.1"/>
    </source>
</evidence>
<proteinExistence type="predicted"/>
<accession>A0A067R9Z8</accession>
<evidence type="ECO:0000313" key="2">
    <source>
        <dbReference type="Proteomes" id="UP000027135"/>
    </source>
</evidence>
<organism evidence="1 2">
    <name type="scientific">Zootermopsis nevadensis</name>
    <name type="common">Dampwood termite</name>
    <dbReference type="NCBI Taxonomy" id="136037"/>
    <lineage>
        <taxon>Eukaryota</taxon>
        <taxon>Metazoa</taxon>
        <taxon>Ecdysozoa</taxon>
        <taxon>Arthropoda</taxon>
        <taxon>Hexapoda</taxon>
        <taxon>Insecta</taxon>
        <taxon>Pterygota</taxon>
        <taxon>Neoptera</taxon>
        <taxon>Polyneoptera</taxon>
        <taxon>Dictyoptera</taxon>
        <taxon>Blattodea</taxon>
        <taxon>Blattoidea</taxon>
        <taxon>Termitoidae</taxon>
        <taxon>Termopsidae</taxon>
        <taxon>Zootermopsis</taxon>
    </lineage>
</organism>
<sequence>MLESWLLPQLNTNYDDYIIQLDGAHFHRLKGIATATVVIMGLDRKT</sequence>
<reference evidence="1 2" key="1">
    <citation type="journal article" date="2014" name="Nat. Commun.">
        <title>Molecular traces of alternative social organization in a termite genome.</title>
        <authorList>
            <person name="Terrapon N."/>
            <person name="Li C."/>
            <person name="Robertson H.M."/>
            <person name="Ji L."/>
            <person name="Meng X."/>
            <person name="Booth W."/>
            <person name="Chen Z."/>
            <person name="Childers C.P."/>
            <person name="Glastad K.M."/>
            <person name="Gokhale K."/>
            <person name="Gowin J."/>
            <person name="Gronenberg W."/>
            <person name="Hermansen R.A."/>
            <person name="Hu H."/>
            <person name="Hunt B.G."/>
            <person name="Huylmans A.K."/>
            <person name="Khalil S.M."/>
            <person name="Mitchell R.D."/>
            <person name="Munoz-Torres M.C."/>
            <person name="Mustard J.A."/>
            <person name="Pan H."/>
            <person name="Reese J.T."/>
            <person name="Scharf M.E."/>
            <person name="Sun F."/>
            <person name="Vogel H."/>
            <person name="Xiao J."/>
            <person name="Yang W."/>
            <person name="Yang Z."/>
            <person name="Yang Z."/>
            <person name="Zhou J."/>
            <person name="Zhu J."/>
            <person name="Brent C.S."/>
            <person name="Elsik C.G."/>
            <person name="Goodisman M.A."/>
            <person name="Liberles D.A."/>
            <person name="Roe R.M."/>
            <person name="Vargo E.L."/>
            <person name="Vilcinskas A."/>
            <person name="Wang J."/>
            <person name="Bornberg-Bauer E."/>
            <person name="Korb J."/>
            <person name="Zhang G."/>
            <person name="Liebig J."/>
        </authorList>
    </citation>
    <scope>NUCLEOTIDE SEQUENCE [LARGE SCALE GENOMIC DNA]</scope>
    <source>
        <tissue evidence="1">Whole organism</tissue>
    </source>
</reference>
<protein>
    <submittedName>
        <fullName evidence="1">Uncharacterized protein</fullName>
    </submittedName>
</protein>
<name>A0A067R9Z8_ZOONE</name>
<dbReference type="Proteomes" id="UP000027135">
    <property type="component" value="Unassembled WGS sequence"/>
</dbReference>
<dbReference type="EMBL" id="KK852647">
    <property type="protein sequence ID" value="KDR19519.1"/>
    <property type="molecule type" value="Genomic_DNA"/>
</dbReference>
<keyword evidence="2" id="KW-1185">Reference proteome</keyword>
<dbReference type="InParanoid" id="A0A067R9Z8"/>